<sequence length="397" mass="44272">MFGGLRFAFAIFCALFAAQFCKAAQVYLWRQSYDEDTGKSLEIAARHFEAVNFLQAKISFGGGNKPRLALIPINADYLRGLKVKKIACIRISGLSASEKEYAALAPKISKMVRFCALKAAESIGIDEIQIDFDCPESKLVFYALWLEEIRAVLPKNLSLSITAVPSQMNAKNFEKAVTHCDYFTLQIHNIANYGGGLKIFDFENALSEIRRADKFGKKFMVALPTYSHFVEIGENGKLSRVLSENFAGVSERASLRIKKISSNPLEVEKLLLSIKELELKNFCGEIYFRLPCGNEISNWSLETLLSLAQGENLKLSHRVFTAEAGNVYDVFLENTGNVDLCAPFKAFCKIENAKYCEGVGGFVFNGRTDGGVILKNGDDLTFKLKPNKKIKIGWIKK</sequence>
<evidence type="ECO:0000313" key="3">
    <source>
        <dbReference type="Proteomes" id="UP001275932"/>
    </source>
</evidence>
<evidence type="ECO:0000256" key="1">
    <source>
        <dbReference type="SAM" id="SignalP"/>
    </source>
</evidence>
<dbReference type="RefSeq" id="WP_370396688.1">
    <property type="nucleotide sequence ID" value="NZ_JALBUT010000003.1"/>
</dbReference>
<comment type="caution">
    <text evidence="2">The sequence shown here is derived from an EMBL/GenBank/DDBJ whole genome shotgun (WGS) entry which is preliminary data.</text>
</comment>
<dbReference type="EMBL" id="JALBUT010000003">
    <property type="protein sequence ID" value="MDX8415240.1"/>
    <property type="molecule type" value="Genomic_DNA"/>
</dbReference>
<organism evidence="2 3">
    <name type="scientific">Intestinicryptomonas porci</name>
    <dbReference type="NCBI Taxonomy" id="2926320"/>
    <lineage>
        <taxon>Bacteria</taxon>
        <taxon>Pseudomonadati</taxon>
        <taxon>Verrucomicrobiota</taxon>
        <taxon>Opitutia</taxon>
        <taxon>Opitutales</taxon>
        <taxon>Intestinicryptomonaceae</taxon>
        <taxon>Intestinicryptomonas</taxon>
    </lineage>
</organism>
<dbReference type="SUPFAM" id="SSF51445">
    <property type="entry name" value="(Trans)glycosidases"/>
    <property type="match status" value="1"/>
</dbReference>
<keyword evidence="3" id="KW-1185">Reference proteome</keyword>
<accession>A0ABU4WI20</accession>
<dbReference type="Proteomes" id="UP001275932">
    <property type="component" value="Unassembled WGS sequence"/>
</dbReference>
<dbReference type="Pfam" id="PF11340">
    <property type="entry name" value="DUF3142"/>
    <property type="match status" value="1"/>
</dbReference>
<dbReference type="InterPro" id="IPR021488">
    <property type="entry name" value="DUF3142"/>
</dbReference>
<feature type="chain" id="PRO_5045921613" evidence="1">
    <location>
        <begin position="24"/>
        <end position="397"/>
    </location>
</feature>
<proteinExistence type="predicted"/>
<protein>
    <submittedName>
        <fullName evidence="2">DUF3142 domain-containing protein</fullName>
    </submittedName>
</protein>
<gene>
    <name evidence="2" type="ORF">MOX91_03480</name>
</gene>
<reference evidence="2 3" key="1">
    <citation type="submission" date="2022-03" db="EMBL/GenBank/DDBJ databases">
        <title>Novel taxa within the pig intestine.</title>
        <authorList>
            <person name="Wylensek D."/>
            <person name="Bishof K."/>
            <person name="Afrizal A."/>
            <person name="Clavel T."/>
        </authorList>
    </citation>
    <scope>NUCLEOTIDE SEQUENCE [LARGE SCALE GENOMIC DNA]</scope>
    <source>
        <strain evidence="2 3">CLA-KB-P66</strain>
    </source>
</reference>
<dbReference type="InterPro" id="IPR017853">
    <property type="entry name" value="GH"/>
</dbReference>
<evidence type="ECO:0000313" key="2">
    <source>
        <dbReference type="EMBL" id="MDX8415240.1"/>
    </source>
</evidence>
<name>A0ABU4WI20_9BACT</name>
<feature type="signal peptide" evidence="1">
    <location>
        <begin position="1"/>
        <end position="23"/>
    </location>
</feature>
<keyword evidence="1" id="KW-0732">Signal</keyword>